<keyword evidence="3" id="KW-0053">Apoptosis</keyword>
<keyword evidence="2" id="KW-0645">Protease</keyword>
<dbReference type="Gene3D" id="3.40.50.1460">
    <property type="match status" value="1"/>
</dbReference>
<name>A0A0K8UK99_BACLA</name>
<dbReference type="OrthoDB" id="414826at2759"/>
<dbReference type="PANTHER" id="PTHR10454">
    <property type="entry name" value="CASPASE"/>
    <property type="match status" value="1"/>
</dbReference>
<evidence type="ECO:0000256" key="2">
    <source>
        <dbReference type="ARBA" id="ARBA00022670"/>
    </source>
</evidence>
<dbReference type="InterPro" id="IPR002398">
    <property type="entry name" value="Pept_C14"/>
</dbReference>
<dbReference type="InterPro" id="IPR033139">
    <property type="entry name" value="Caspase_cys_AS"/>
</dbReference>
<protein>
    <submittedName>
        <fullName evidence="11">Caspase-7</fullName>
    </submittedName>
</protein>
<proteinExistence type="inferred from homology"/>
<dbReference type="SUPFAM" id="SSF52129">
    <property type="entry name" value="Caspase-like"/>
    <property type="match status" value="1"/>
</dbReference>
<keyword evidence="4" id="KW-0378">Hydrolase</keyword>
<dbReference type="AlphaFoldDB" id="A0A0K8UK99"/>
<dbReference type="Pfam" id="PF00656">
    <property type="entry name" value="Peptidase_C14"/>
    <property type="match status" value="1"/>
</dbReference>
<dbReference type="PROSITE" id="PS50208">
    <property type="entry name" value="CASPASE_P20"/>
    <property type="match status" value="1"/>
</dbReference>
<dbReference type="GO" id="GO:0045476">
    <property type="term" value="P:nurse cell apoptotic process"/>
    <property type="evidence" value="ECO:0007669"/>
    <property type="project" value="UniProtKB-ARBA"/>
</dbReference>
<dbReference type="PROSITE" id="PS01122">
    <property type="entry name" value="CASPASE_CYS"/>
    <property type="match status" value="1"/>
</dbReference>
<dbReference type="InterPro" id="IPR029030">
    <property type="entry name" value="Caspase-like_dom_sf"/>
</dbReference>
<evidence type="ECO:0000256" key="5">
    <source>
        <dbReference type="ARBA" id="ARBA00022807"/>
    </source>
</evidence>
<feature type="compositionally biased region" description="Basic and acidic residues" evidence="8">
    <location>
        <begin position="17"/>
        <end position="29"/>
    </location>
</feature>
<keyword evidence="6" id="KW-0865">Zymogen</keyword>
<reference evidence="11" key="1">
    <citation type="submission" date="2015-06" db="EMBL/GenBank/DDBJ databases">
        <authorList>
            <person name="Hoefler B.C."/>
            <person name="Straight P.D."/>
        </authorList>
    </citation>
    <scope>NUCLEOTIDE SEQUENCE</scope>
</reference>
<dbReference type="PRINTS" id="PR00376">
    <property type="entry name" value="IL1BCENZYME"/>
</dbReference>
<evidence type="ECO:0000256" key="3">
    <source>
        <dbReference type="ARBA" id="ARBA00022703"/>
    </source>
</evidence>
<dbReference type="PROSITE" id="PS01121">
    <property type="entry name" value="CASPASE_HIS"/>
    <property type="match status" value="1"/>
</dbReference>
<dbReference type="EMBL" id="GDHF01025574">
    <property type="protein sequence ID" value="JAI26740.1"/>
    <property type="molecule type" value="Transcribed_RNA"/>
</dbReference>
<evidence type="ECO:0000256" key="1">
    <source>
        <dbReference type="ARBA" id="ARBA00010134"/>
    </source>
</evidence>
<evidence type="ECO:0000259" key="9">
    <source>
        <dbReference type="PROSITE" id="PS50207"/>
    </source>
</evidence>
<evidence type="ECO:0000256" key="8">
    <source>
        <dbReference type="SAM" id="MobiDB-lite"/>
    </source>
</evidence>
<dbReference type="InterPro" id="IPR011600">
    <property type="entry name" value="Pept_C14_caspase"/>
</dbReference>
<evidence type="ECO:0000256" key="4">
    <source>
        <dbReference type="ARBA" id="ARBA00022801"/>
    </source>
</evidence>
<dbReference type="GO" id="GO:0004197">
    <property type="term" value="F:cysteine-type endopeptidase activity"/>
    <property type="evidence" value="ECO:0007669"/>
    <property type="project" value="InterPro"/>
</dbReference>
<feature type="domain" description="Caspase family p20" evidence="10">
    <location>
        <begin position="56"/>
        <end position="175"/>
    </location>
</feature>
<sequence>MDEWDISFFGSKKKDKSKPSQKVEVEPKNSKASQNDKIISRPTTEVDYRTDNPYIGLAIVLNHKNIKGQRPRNGAEKDCKDITASLENYGFQVRVYNDLKKKKISTLLNSVAAEDHSQYDCFVVVVMSHGDKGRICAADDFYSTEELWEPLLGDKCPTLLGKPKLFFIQACRGTRIEQPVLIASRAYFQATVFPSSAAVDRTMYAIPTTADILVMYSTFEDYYSFRNSVSGSWFIQSLCSILNEAAESKEAQTVGVELMRLLTAVNRKVAYEYQSYSDNELINEKKEMPNFMSTLTKTFYLRVKPKNADAKIDVLPDGEEENEPKNDFEEKLNRIFNTNTDFSALPISPQYYI</sequence>
<dbReference type="InterPro" id="IPR001309">
    <property type="entry name" value="Pept_C14_p20"/>
</dbReference>
<dbReference type="InterPro" id="IPR015917">
    <property type="entry name" value="Pept_C14A"/>
</dbReference>
<accession>A0A0K8UK99</accession>
<dbReference type="PANTHER" id="PTHR10454:SF232">
    <property type="entry name" value="AT03047P-RELATED"/>
    <property type="match status" value="1"/>
</dbReference>
<feature type="domain" description="Caspase family p10" evidence="9">
    <location>
        <begin position="202"/>
        <end position="303"/>
    </location>
</feature>
<dbReference type="InterPro" id="IPR016129">
    <property type="entry name" value="Caspase_his_AS"/>
</dbReference>
<evidence type="ECO:0000256" key="7">
    <source>
        <dbReference type="RuleBase" id="RU003971"/>
    </source>
</evidence>
<comment type="similarity">
    <text evidence="1 7">Belongs to the peptidase C14A family.</text>
</comment>
<dbReference type="GO" id="GO:0005737">
    <property type="term" value="C:cytoplasm"/>
    <property type="evidence" value="ECO:0007669"/>
    <property type="project" value="TreeGrafter"/>
</dbReference>
<dbReference type="GO" id="GO:0045751">
    <property type="term" value="P:negative regulation of Toll signaling pathway"/>
    <property type="evidence" value="ECO:0007669"/>
    <property type="project" value="UniProtKB-ARBA"/>
</dbReference>
<evidence type="ECO:0000256" key="6">
    <source>
        <dbReference type="ARBA" id="ARBA00023145"/>
    </source>
</evidence>
<gene>
    <name evidence="11" type="primary">CASP7</name>
    <name evidence="11" type="ORF">c0_g1_i1</name>
</gene>
<dbReference type="Gene3D" id="3.30.70.1470">
    <property type="entry name" value="Caspase-like"/>
    <property type="match status" value="1"/>
</dbReference>
<dbReference type="GO" id="GO:0006508">
    <property type="term" value="P:proteolysis"/>
    <property type="evidence" value="ECO:0007669"/>
    <property type="project" value="UniProtKB-KW"/>
</dbReference>
<dbReference type="GO" id="GO:1990525">
    <property type="term" value="F:BIR domain binding"/>
    <property type="evidence" value="ECO:0007669"/>
    <property type="project" value="UniProtKB-ARBA"/>
</dbReference>
<feature type="region of interest" description="Disordered" evidence="8">
    <location>
        <begin position="1"/>
        <end position="43"/>
    </location>
</feature>
<organism evidence="11">
    <name type="scientific">Bactrocera latifrons</name>
    <name type="common">Malaysian fruit fly</name>
    <name type="synonym">Chaetodacus latifrons</name>
    <dbReference type="NCBI Taxonomy" id="174628"/>
    <lineage>
        <taxon>Eukaryota</taxon>
        <taxon>Metazoa</taxon>
        <taxon>Ecdysozoa</taxon>
        <taxon>Arthropoda</taxon>
        <taxon>Hexapoda</taxon>
        <taxon>Insecta</taxon>
        <taxon>Pterygota</taxon>
        <taxon>Neoptera</taxon>
        <taxon>Endopterygota</taxon>
        <taxon>Diptera</taxon>
        <taxon>Brachycera</taxon>
        <taxon>Muscomorpha</taxon>
        <taxon>Tephritoidea</taxon>
        <taxon>Tephritidae</taxon>
        <taxon>Bactrocera</taxon>
        <taxon>Bactrocera</taxon>
    </lineage>
</organism>
<keyword evidence="5" id="KW-0788">Thiol protease</keyword>
<evidence type="ECO:0000259" key="10">
    <source>
        <dbReference type="PROSITE" id="PS50208"/>
    </source>
</evidence>
<dbReference type="GO" id="GO:0016322">
    <property type="term" value="P:neuron remodeling"/>
    <property type="evidence" value="ECO:0007669"/>
    <property type="project" value="UniProtKB-ARBA"/>
</dbReference>
<dbReference type="FunFam" id="3.40.50.1460:FF:000001">
    <property type="entry name" value="Caspase-3 preproprotein"/>
    <property type="match status" value="1"/>
</dbReference>
<dbReference type="PROSITE" id="PS50207">
    <property type="entry name" value="CASPASE_P10"/>
    <property type="match status" value="1"/>
</dbReference>
<evidence type="ECO:0000313" key="11">
    <source>
        <dbReference type="EMBL" id="JAI26740.1"/>
    </source>
</evidence>
<feature type="compositionally biased region" description="Polar residues" evidence="8">
    <location>
        <begin position="30"/>
        <end position="43"/>
    </location>
</feature>
<dbReference type="GO" id="GO:0043525">
    <property type="term" value="P:positive regulation of neuron apoptotic process"/>
    <property type="evidence" value="ECO:0007669"/>
    <property type="project" value="TreeGrafter"/>
</dbReference>
<dbReference type="InterPro" id="IPR002138">
    <property type="entry name" value="Pept_C14_p10"/>
</dbReference>
<dbReference type="CDD" id="cd00032">
    <property type="entry name" value="CASc"/>
    <property type="match status" value="1"/>
</dbReference>
<dbReference type="SMART" id="SM00115">
    <property type="entry name" value="CASc"/>
    <property type="match status" value="1"/>
</dbReference>